<feature type="region of interest" description="Disordered" evidence="1">
    <location>
        <begin position="55"/>
        <end position="142"/>
    </location>
</feature>
<keyword evidence="3" id="KW-1185">Reference proteome</keyword>
<sequence length="142" mass="15040">MLRVPGGEPFQRVQPGQPDRRLVAAELVGGLAVHLGDPALGGVVVLLHQLQLGRSLPPRGEQQGGGAPGADDDAGGGLQRVELGRILRAAAAQQDQQHRRGHPGHHQQPDAPQHDRPGPQHPFEFVRHEVDGAISGAGRVRL</sequence>
<evidence type="ECO:0000256" key="1">
    <source>
        <dbReference type="SAM" id="MobiDB-lite"/>
    </source>
</evidence>
<name>A0ABQ3L0S0_9PSEU</name>
<dbReference type="EMBL" id="BNAW01000083">
    <property type="protein sequence ID" value="GHG50042.1"/>
    <property type="molecule type" value="Genomic_DNA"/>
</dbReference>
<feature type="compositionally biased region" description="Basic and acidic residues" evidence="1">
    <location>
        <begin position="112"/>
        <end position="131"/>
    </location>
</feature>
<evidence type="ECO:0000313" key="2">
    <source>
        <dbReference type="EMBL" id="GHG50042.1"/>
    </source>
</evidence>
<accession>A0ABQ3L0S0</accession>
<protein>
    <submittedName>
        <fullName evidence="2">Uncharacterized protein</fullName>
    </submittedName>
</protein>
<evidence type="ECO:0000313" key="3">
    <source>
        <dbReference type="Proteomes" id="UP000649955"/>
    </source>
</evidence>
<dbReference type="Proteomes" id="UP000649955">
    <property type="component" value="Unassembled WGS sequence"/>
</dbReference>
<gene>
    <name evidence="2" type="ORF">GCM10017567_85990</name>
</gene>
<organism evidence="2 3">
    <name type="scientific">Amycolatopsis bullii</name>
    <dbReference type="NCBI Taxonomy" id="941987"/>
    <lineage>
        <taxon>Bacteria</taxon>
        <taxon>Bacillati</taxon>
        <taxon>Actinomycetota</taxon>
        <taxon>Actinomycetes</taxon>
        <taxon>Pseudonocardiales</taxon>
        <taxon>Pseudonocardiaceae</taxon>
        <taxon>Amycolatopsis</taxon>
    </lineage>
</organism>
<comment type="caution">
    <text evidence="2">The sequence shown here is derived from an EMBL/GenBank/DDBJ whole genome shotgun (WGS) entry which is preliminary data.</text>
</comment>
<reference evidence="3" key="1">
    <citation type="journal article" date="2019" name="Int. J. Syst. Evol. Microbiol.">
        <title>The Global Catalogue of Microorganisms (GCM) 10K type strain sequencing project: providing services to taxonomists for standard genome sequencing and annotation.</title>
        <authorList>
            <consortium name="The Broad Institute Genomics Platform"/>
            <consortium name="The Broad Institute Genome Sequencing Center for Infectious Disease"/>
            <person name="Wu L."/>
            <person name="Ma J."/>
        </authorList>
    </citation>
    <scope>NUCLEOTIDE SEQUENCE [LARGE SCALE GENOMIC DNA]</scope>
    <source>
        <strain evidence="3">CGMCC 4.7680</strain>
    </source>
</reference>
<proteinExistence type="predicted"/>